<name>A0A2L2XI45_9FIRM</name>
<organism evidence="1 2">
    <name type="scientific">Desulfocucumis palustris</name>
    <dbReference type="NCBI Taxonomy" id="1898651"/>
    <lineage>
        <taxon>Bacteria</taxon>
        <taxon>Bacillati</taxon>
        <taxon>Bacillota</taxon>
        <taxon>Clostridia</taxon>
        <taxon>Eubacteriales</taxon>
        <taxon>Desulfocucumaceae</taxon>
        <taxon>Desulfocucumis</taxon>
    </lineage>
</organism>
<dbReference type="Proteomes" id="UP000239549">
    <property type="component" value="Unassembled WGS sequence"/>
</dbReference>
<protein>
    <recommendedName>
        <fullName evidence="3">N-acetyltransferase domain-containing protein</fullName>
    </recommendedName>
</protein>
<dbReference type="RefSeq" id="WP_104371934.1">
    <property type="nucleotide sequence ID" value="NZ_BFAV01000104.1"/>
</dbReference>
<evidence type="ECO:0008006" key="3">
    <source>
        <dbReference type="Google" id="ProtNLM"/>
    </source>
</evidence>
<sequence length="174" mass="19582">MIEKYTCGFNLYYPQARRDFAFSLIKGMPGVGAIEYKVIRDFVRGITDFGEINPNYTGLREMPRNMVLHMSAPSGKSLGIMVLEPGKDRLVRIDITLLREDCRGKGLGKHLYACVEKALADGTVLYVEHVTFYGSKFFKKCGFNRDVDLIKILSSSNRIDVDPGECSRILKACV</sequence>
<comment type="caution">
    <text evidence="1">The sequence shown here is derived from an EMBL/GenBank/DDBJ whole genome shotgun (WGS) entry which is preliminary data.</text>
</comment>
<dbReference type="Gene3D" id="3.40.630.30">
    <property type="match status" value="1"/>
</dbReference>
<evidence type="ECO:0000313" key="1">
    <source>
        <dbReference type="EMBL" id="GBF33561.1"/>
    </source>
</evidence>
<proteinExistence type="predicted"/>
<evidence type="ECO:0000313" key="2">
    <source>
        <dbReference type="Proteomes" id="UP000239549"/>
    </source>
</evidence>
<keyword evidence="2" id="KW-1185">Reference proteome</keyword>
<dbReference type="SUPFAM" id="SSF55729">
    <property type="entry name" value="Acyl-CoA N-acyltransferases (Nat)"/>
    <property type="match status" value="1"/>
</dbReference>
<dbReference type="InterPro" id="IPR016181">
    <property type="entry name" value="Acyl_CoA_acyltransferase"/>
</dbReference>
<dbReference type="OrthoDB" id="1806652at2"/>
<dbReference type="AlphaFoldDB" id="A0A2L2XI45"/>
<accession>A0A2L2XI45</accession>
<gene>
    <name evidence="1" type="ORF">DCCM_2663</name>
</gene>
<reference evidence="2" key="1">
    <citation type="submission" date="2018-02" db="EMBL/GenBank/DDBJ databases">
        <title>Genome sequence of Desulfocucumis palustris strain NAW-5.</title>
        <authorList>
            <person name="Watanabe M."/>
            <person name="Kojima H."/>
            <person name="Fukui M."/>
        </authorList>
    </citation>
    <scope>NUCLEOTIDE SEQUENCE [LARGE SCALE GENOMIC DNA]</scope>
    <source>
        <strain evidence="2">NAW-5</strain>
    </source>
</reference>
<dbReference type="EMBL" id="BFAV01000104">
    <property type="protein sequence ID" value="GBF33561.1"/>
    <property type="molecule type" value="Genomic_DNA"/>
</dbReference>